<dbReference type="PANTHER" id="PTHR24254">
    <property type="entry name" value="PROTHROMBIN"/>
    <property type="match status" value="1"/>
</dbReference>
<comment type="caution">
    <text evidence="5">Lacks conserved residue(s) required for the propagation of feature annotation.</text>
</comment>
<feature type="domain" description="CUB" evidence="6">
    <location>
        <begin position="3"/>
        <end position="129"/>
    </location>
</feature>
<evidence type="ECO:0000259" key="6">
    <source>
        <dbReference type="PROSITE" id="PS01180"/>
    </source>
</evidence>
<dbReference type="KEGG" id="spu:115921858"/>
<dbReference type="GeneID" id="115921858"/>
<dbReference type="PANTHER" id="PTHR24254:SF6">
    <property type="entry name" value="CUBILIN"/>
    <property type="match status" value="1"/>
</dbReference>
<accession>A0A7M7NFY8</accession>
<dbReference type="SUPFAM" id="SSF49854">
    <property type="entry name" value="Spermadhesin, CUB domain"/>
    <property type="match status" value="2"/>
</dbReference>
<dbReference type="Gene3D" id="2.60.120.290">
    <property type="entry name" value="Spermadhesin, CUB domain"/>
    <property type="match status" value="1"/>
</dbReference>
<evidence type="ECO:0000256" key="5">
    <source>
        <dbReference type="PROSITE-ProRule" id="PRU00059"/>
    </source>
</evidence>
<dbReference type="AlphaFoldDB" id="A0A7M7NFY8"/>
<keyword evidence="4" id="KW-0325">Glycoprotein</keyword>
<dbReference type="SMART" id="SM00042">
    <property type="entry name" value="CUB"/>
    <property type="match status" value="1"/>
</dbReference>
<dbReference type="InterPro" id="IPR035914">
    <property type="entry name" value="Sperma_CUB_dom_sf"/>
</dbReference>
<organism evidence="7 8">
    <name type="scientific">Strongylocentrotus purpuratus</name>
    <name type="common">Purple sea urchin</name>
    <dbReference type="NCBI Taxonomy" id="7668"/>
    <lineage>
        <taxon>Eukaryota</taxon>
        <taxon>Metazoa</taxon>
        <taxon>Echinodermata</taxon>
        <taxon>Eleutherozoa</taxon>
        <taxon>Echinozoa</taxon>
        <taxon>Echinoidea</taxon>
        <taxon>Euechinoidea</taxon>
        <taxon>Echinacea</taxon>
        <taxon>Camarodonta</taxon>
        <taxon>Echinidea</taxon>
        <taxon>Strongylocentrotidae</taxon>
        <taxon>Strongylocentrotus</taxon>
    </lineage>
</organism>
<dbReference type="PROSITE" id="PS01180">
    <property type="entry name" value="CUB"/>
    <property type="match status" value="1"/>
</dbReference>
<evidence type="ECO:0000256" key="1">
    <source>
        <dbReference type="ARBA" id="ARBA00022729"/>
    </source>
</evidence>
<evidence type="ECO:0000313" key="7">
    <source>
        <dbReference type="EnsemblMetazoa" id="XP_030835978"/>
    </source>
</evidence>
<dbReference type="RefSeq" id="XP_030835978.1">
    <property type="nucleotide sequence ID" value="XM_030980118.1"/>
</dbReference>
<name>A0A7M7NFY8_STRPU</name>
<dbReference type="InterPro" id="IPR051659">
    <property type="entry name" value="Serine_Protease_S1-Domain"/>
</dbReference>
<dbReference type="InParanoid" id="A0A7M7NFY8"/>
<dbReference type="InterPro" id="IPR000859">
    <property type="entry name" value="CUB_dom"/>
</dbReference>
<proteinExistence type="predicted"/>
<reference evidence="7" key="2">
    <citation type="submission" date="2021-01" db="UniProtKB">
        <authorList>
            <consortium name="EnsemblMetazoa"/>
        </authorList>
    </citation>
    <scope>IDENTIFICATION</scope>
</reference>
<keyword evidence="2" id="KW-0677">Repeat</keyword>
<dbReference type="EnsemblMetazoa" id="XM_030980118">
    <property type="protein sequence ID" value="XP_030835978"/>
    <property type="gene ID" value="LOC115921858"/>
</dbReference>
<dbReference type="CDD" id="cd00041">
    <property type="entry name" value="CUB"/>
    <property type="match status" value="1"/>
</dbReference>
<reference evidence="8" key="1">
    <citation type="submission" date="2015-02" db="EMBL/GenBank/DDBJ databases">
        <title>Genome sequencing for Strongylocentrotus purpuratus.</title>
        <authorList>
            <person name="Murali S."/>
            <person name="Liu Y."/>
            <person name="Vee V."/>
            <person name="English A."/>
            <person name="Wang M."/>
            <person name="Skinner E."/>
            <person name="Han Y."/>
            <person name="Muzny D.M."/>
            <person name="Worley K.C."/>
            <person name="Gibbs R.A."/>
        </authorList>
    </citation>
    <scope>NUCLEOTIDE SEQUENCE</scope>
</reference>
<evidence type="ECO:0000256" key="3">
    <source>
        <dbReference type="ARBA" id="ARBA00023157"/>
    </source>
</evidence>
<keyword evidence="3" id="KW-1015">Disulfide bond</keyword>
<evidence type="ECO:0000256" key="2">
    <source>
        <dbReference type="ARBA" id="ARBA00022737"/>
    </source>
</evidence>
<dbReference type="OrthoDB" id="10409978at2759"/>
<keyword evidence="8" id="KW-1185">Reference proteome</keyword>
<dbReference type="Proteomes" id="UP000007110">
    <property type="component" value="Unassembled WGS sequence"/>
</dbReference>
<evidence type="ECO:0000256" key="4">
    <source>
        <dbReference type="ARBA" id="ARBA00023180"/>
    </source>
</evidence>
<evidence type="ECO:0000313" key="8">
    <source>
        <dbReference type="Proteomes" id="UP000007110"/>
    </source>
</evidence>
<keyword evidence="1" id="KW-0732">Signal</keyword>
<sequence length="403" mass="45388">MDLGASLQIVNISASESVFINSSESLDSYGDNLHITWLIHVPAGMSALLKFTDFSLEYGYDFLNVGFGSEPGLEETRLITLSGEQRPTAGKSEKDGIRTRHQTSWLQFITDSITEGTKYNGFSVKISAIDEGVDHRPQDYSNEKIHLPDYAGGSEVVKLDSNALVSYVFEAREGACIGMYLKEFRTTDRSAILYIGDGQEVGKRDTVLHRLVDTTGQFDAFPVESSGRWMWLMFTNSYRSEVNDEKSGFKLRITEIKPLITLTPGIPLNFSFNASESEQPTGSNVYAAAWEVGAPPGTNIRLKFLKLEMDTNLEFFMVGDGWTYIRYEQYRYAVSSGRCYSDTDGTRPLDDVIINLSRVFIGFYGYDKGEDCIIDVELSVVEKDGMYYYCFFVFFKTPLILLH</sequence>
<protein>
    <recommendedName>
        <fullName evidence="6">CUB domain-containing protein</fullName>
    </recommendedName>
</protein>